<feature type="domain" description="Carbohydrate kinase PfkB" evidence="4">
    <location>
        <begin position="79"/>
        <end position="346"/>
    </location>
</feature>
<dbReference type="InterPro" id="IPR029056">
    <property type="entry name" value="Ribokinase-like"/>
</dbReference>
<proteinExistence type="inferred from homology"/>
<keyword evidence="3 5" id="KW-0418">Kinase</keyword>
<evidence type="ECO:0000256" key="1">
    <source>
        <dbReference type="ARBA" id="ARBA00010688"/>
    </source>
</evidence>
<protein>
    <submittedName>
        <fullName evidence="5">5-dehydro-2-deoxygluconokinase</fullName>
        <ecNumber evidence="5">2.7.1.92</ecNumber>
    </submittedName>
</protein>
<dbReference type="InterPro" id="IPR052700">
    <property type="entry name" value="Carb_kinase_PfkB-like"/>
</dbReference>
<dbReference type="InterPro" id="IPR002173">
    <property type="entry name" value="Carboh/pur_kinase_PfkB_CS"/>
</dbReference>
<gene>
    <name evidence="5" type="primary">iolC</name>
    <name evidence="5" type="ORF">CD178_01380</name>
</gene>
<evidence type="ECO:0000256" key="3">
    <source>
        <dbReference type="ARBA" id="ARBA00022777"/>
    </source>
</evidence>
<dbReference type="PROSITE" id="PS00584">
    <property type="entry name" value="PFKB_KINASES_2"/>
    <property type="match status" value="1"/>
</dbReference>
<dbReference type="PANTHER" id="PTHR43320">
    <property type="entry name" value="SUGAR KINASE"/>
    <property type="match status" value="1"/>
</dbReference>
<organism evidence="5 6">
    <name type="scientific">Komagataeibacter saccharivorans</name>
    <dbReference type="NCBI Taxonomy" id="265959"/>
    <lineage>
        <taxon>Bacteria</taxon>
        <taxon>Pseudomonadati</taxon>
        <taxon>Pseudomonadota</taxon>
        <taxon>Alphaproteobacteria</taxon>
        <taxon>Acetobacterales</taxon>
        <taxon>Acetobacteraceae</taxon>
        <taxon>Komagataeibacter</taxon>
    </lineage>
</organism>
<accession>A0A347WBB5</accession>
<keyword evidence="6" id="KW-1185">Reference proteome</keyword>
<dbReference type="PANTHER" id="PTHR43320:SF3">
    <property type="entry name" value="CARBOHYDRATE KINASE PFKB DOMAIN-CONTAINING PROTEIN"/>
    <property type="match status" value="1"/>
</dbReference>
<dbReference type="GO" id="GO:0047590">
    <property type="term" value="F:5-dehydro-2-deoxygluconokinase activity"/>
    <property type="evidence" value="ECO:0007669"/>
    <property type="project" value="UniProtKB-EC"/>
</dbReference>
<keyword evidence="2 5" id="KW-0808">Transferase</keyword>
<evidence type="ECO:0000313" key="6">
    <source>
        <dbReference type="Proteomes" id="UP000264120"/>
    </source>
</evidence>
<dbReference type="CDD" id="cd01168">
    <property type="entry name" value="adenosine_kinase"/>
    <property type="match status" value="1"/>
</dbReference>
<dbReference type="InterPro" id="IPR011611">
    <property type="entry name" value="PfkB_dom"/>
</dbReference>
<evidence type="ECO:0000256" key="2">
    <source>
        <dbReference type="ARBA" id="ARBA00022679"/>
    </source>
</evidence>
<dbReference type="EMBL" id="CP023036">
    <property type="protein sequence ID" value="AXY22158.1"/>
    <property type="molecule type" value="Genomic_DNA"/>
</dbReference>
<dbReference type="KEGG" id="ksc:CD178_01380"/>
<dbReference type="EC" id="2.7.1.92" evidence="5"/>
<comment type="similarity">
    <text evidence="1">Belongs to the carbohydrate kinase PfkB family.</text>
</comment>
<name>A0A347WBB5_9PROT</name>
<dbReference type="Proteomes" id="UP000264120">
    <property type="component" value="Chromosome"/>
</dbReference>
<reference evidence="5 6" key="1">
    <citation type="submission" date="2017-08" db="EMBL/GenBank/DDBJ databases">
        <title>Complete genome sequence of Gluconacetobacter saccharivorans CV1 isolated from Fermented Vinegar.</title>
        <authorList>
            <person name="Kim S.-Y."/>
        </authorList>
    </citation>
    <scope>NUCLEOTIDE SEQUENCE [LARGE SCALE GENOMIC DNA]</scope>
    <source>
        <strain evidence="5 6">CV1</strain>
    </source>
</reference>
<evidence type="ECO:0000313" key="5">
    <source>
        <dbReference type="EMBL" id="AXY22158.1"/>
    </source>
</evidence>
<dbReference type="Gene3D" id="3.40.1190.20">
    <property type="match status" value="1"/>
</dbReference>
<sequence>MAFRRCGCMRDGLTTVVEQNMENSGRAAECRFDLLGIGNAIVDVLAPVEADFPQRNGMVPGSMALIDGQRAQTLYNQIRREKEMGGGSAANTCVVASNMGARVAYLGKVADDAPGQAFGADLQAAGVYFPSVPLQGDEGDHNPTARCIILVTPDGQRTMNTYLGACVTFSPEDVLADVVQASKVIYMEGYLFDPPAAQEAFRTAARIAHEAGRKVALSLSDRFCVDRHRAAFHDLVRGHVDILFANEDEICALYQTDDFDEAARRVAAETHFAVLTRSERGSVIIQDQKRIVIESVRTQVIDTTGAGDAYAAGFLAGWTSDRTLAECGRLGSVAASEVISHYGARPLINMRQDMDF</sequence>
<dbReference type="AlphaFoldDB" id="A0A347WBB5"/>
<dbReference type="SUPFAM" id="SSF53613">
    <property type="entry name" value="Ribokinase-like"/>
    <property type="match status" value="1"/>
</dbReference>
<evidence type="ECO:0000259" key="4">
    <source>
        <dbReference type="Pfam" id="PF00294"/>
    </source>
</evidence>
<dbReference type="Pfam" id="PF00294">
    <property type="entry name" value="PfkB"/>
    <property type="match status" value="1"/>
</dbReference>